<dbReference type="AlphaFoldDB" id="A0AAW9QXL7"/>
<keyword evidence="1" id="KW-0732">Signal</keyword>
<feature type="signal peptide" evidence="1">
    <location>
        <begin position="1"/>
        <end position="27"/>
    </location>
</feature>
<feature type="chain" id="PRO_5043623028" evidence="1">
    <location>
        <begin position="28"/>
        <end position="133"/>
    </location>
</feature>
<dbReference type="NCBIfam" id="TIGR04260">
    <property type="entry name" value="Cyano_gly_rpt"/>
    <property type="match status" value="1"/>
</dbReference>
<gene>
    <name evidence="2" type="primary">grrA</name>
    <name evidence="2" type="ORF">V0288_10580</name>
</gene>
<accession>A0AAW9QXL7</accession>
<comment type="caution">
    <text evidence="2">The sequence shown here is derived from an EMBL/GenBank/DDBJ whole genome shotgun (WGS) entry which is preliminary data.</text>
</comment>
<sequence length="133" mass="14001">MNFQNRSGLVGFLLVISALSVPATAQATGDRPATVEARLSRLSAAVRERAEQLPESAEDPTLQALGWGDGRGGTWVNSRAGGWADGRGGAFGNARPWRNGWADGGSFWNSRPGWVNGGSFANRSGGGGFINRR</sequence>
<proteinExistence type="predicted"/>
<evidence type="ECO:0000313" key="2">
    <source>
        <dbReference type="EMBL" id="MEG3437564.1"/>
    </source>
</evidence>
<keyword evidence="3" id="KW-1185">Reference proteome</keyword>
<evidence type="ECO:0000313" key="3">
    <source>
        <dbReference type="Proteomes" id="UP001328733"/>
    </source>
</evidence>
<dbReference type="RefSeq" id="WP_332865040.1">
    <property type="nucleotide sequence ID" value="NZ_JBAFSM010000016.1"/>
</dbReference>
<dbReference type="InterPro" id="IPR026356">
    <property type="entry name" value="GrrA/OscA1_RiPP"/>
</dbReference>
<reference evidence="2 3" key="1">
    <citation type="submission" date="2024-01" db="EMBL/GenBank/DDBJ databases">
        <title>Genomic insights into the taxonomy and metabolism of the cyanobacterium Pannus brasiliensis CCIBt3594.</title>
        <authorList>
            <person name="Machado M."/>
            <person name="Botero N.B."/>
            <person name="Andreote A.P.D."/>
            <person name="Feitosa A.M.T."/>
            <person name="Popin R."/>
            <person name="Sivonen K."/>
            <person name="Fiore M.F."/>
        </authorList>
    </citation>
    <scope>NUCLEOTIDE SEQUENCE [LARGE SCALE GENOMIC DNA]</scope>
    <source>
        <strain evidence="2 3">CCIBt3594</strain>
    </source>
</reference>
<name>A0AAW9QXL7_9CHRO</name>
<dbReference type="EMBL" id="JBAFSM010000016">
    <property type="protein sequence ID" value="MEG3437564.1"/>
    <property type="molecule type" value="Genomic_DNA"/>
</dbReference>
<protein>
    <submittedName>
        <fullName evidence="2">GrrA/OscA1 family cyclophane-containing rSAM-modified RiPP</fullName>
    </submittedName>
</protein>
<organism evidence="2 3">
    <name type="scientific">Pannus brasiliensis CCIBt3594</name>
    <dbReference type="NCBI Taxonomy" id="1427578"/>
    <lineage>
        <taxon>Bacteria</taxon>
        <taxon>Bacillati</taxon>
        <taxon>Cyanobacteriota</taxon>
        <taxon>Cyanophyceae</taxon>
        <taxon>Oscillatoriophycideae</taxon>
        <taxon>Chroococcales</taxon>
        <taxon>Microcystaceae</taxon>
        <taxon>Pannus</taxon>
    </lineage>
</organism>
<dbReference type="Proteomes" id="UP001328733">
    <property type="component" value="Unassembled WGS sequence"/>
</dbReference>
<evidence type="ECO:0000256" key="1">
    <source>
        <dbReference type="SAM" id="SignalP"/>
    </source>
</evidence>